<evidence type="ECO:0000256" key="5">
    <source>
        <dbReference type="ARBA" id="ARBA00022692"/>
    </source>
</evidence>
<evidence type="ECO:0000256" key="8">
    <source>
        <dbReference type="ARBA" id="ARBA00022989"/>
    </source>
</evidence>
<dbReference type="PANTHER" id="PTHR48062:SF52">
    <property type="entry name" value="RECEPTOR-LIKE PROTEIN 8-RELATED"/>
    <property type="match status" value="1"/>
</dbReference>
<comment type="similarity">
    <text evidence="2">Belongs to the RLP family.</text>
</comment>
<dbReference type="InterPro" id="IPR055414">
    <property type="entry name" value="LRR_R13L4/SHOC2-like"/>
</dbReference>
<keyword evidence="9" id="KW-0472">Membrane</keyword>
<accession>A0A507D7U0</accession>
<comment type="subcellular location">
    <subcellularLocation>
        <location evidence="1">Cell membrane</location>
    </subcellularLocation>
    <subcellularLocation>
        <location evidence="10">Endomembrane system</location>
        <topology evidence="10">Single-pass membrane protein</topology>
    </subcellularLocation>
</comment>
<evidence type="ECO:0000256" key="1">
    <source>
        <dbReference type="ARBA" id="ARBA00004236"/>
    </source>
</evidence>
<evidence type="ECO:0000256" key="2">
    <source>
        <dbReference type="ARBA" id="ARBA00009592"/>
    </source>
</evidence>
<evidence type="ECO:0000313" key="13">
    <source>
        <dbReference type="Proteomes" id="UP000320333"/>
    </source>
</evidence>
<name>A0A507D7U0_9FUNG</name>
<dbReference type="EMBL" id="QEAP01001301">
    <property type="protein sequence ID" value="TPX47563.1"/>
    <property type="molecule type" value="Genomic_DNA"/>
</dbReference>
<dbReference type="InterPro" id="IPR032675">
    <property type="entry name" value="LRR_dom_sf"/>
</dbReference>
<dbReference type="InterPro" id="IPR001810">
    <property type="entry name" value="F-box_dom"/>
</dbReference>
<keyword evidence="7" id="KW-0677">Repeat</keyword>
<dbReference type="Gene3D" id="1.20.1280.50">
    <property type="match status" value="1"/>
</dbReference>
<dbReference type="GO" id="GO:0005886">
    <property type="term" value="C:plasma membrane"/>
    <property type="evidence" value="ECO:0007669"/>
    <property type="project" value="UniProtKB-SubCell"/>
</dbReference>
<dbReference type="SMART" id="SM00369">
    <property type="entry name" value="LRR_TYP"/>
    <property type="match status" value="4"/>
</dbReference>
<comment type="caution">
    <text evidence="12">The sequence shown here is derived from an EMBL/GenBank/DDBJ whole genome shotgun (WGS) entry which is preliminary data.</text>
</comment>
<dbReference type="Pfam" id="PF23598">
    <property type="entry name" value="LRR_14"/>
    <property type="match status" value="1"/>
</dbReference>
<dbReference type="PANTHER" id="PTHR48062">
    <property type="entry name" value="RECEPTOR-LIKE PROTEIN 14"/>
    <property type="match status" value="1"/>
</dbReference>
<keyword evidence="8" id="KW-1133">Transmembrane helix</keyword>
<dbReference type="SMART" id="SM00256">
    <property type="entry name" value="FBOX"/>
    <property type="match status" value="1"/>
</dbReference>
<sequence>MNDLPFEVLEQIFLQLDPFTIAKYRRVCRSFNNVLKAHRFSDLVGLAHIGHTDGGVEVFCFVAPETFGEAFLTIAQNNLDDARKTQPRKFKKYPVSSLKVSLFEFLKGHILSGPLPRALGNMTKLTNNVNLKGNYVTGPLPSELGNLVHLKKLNLSDTLLDGTIPNSFGNLVNLEVLDISNACLTGCIPESLENLENLVDLNLDGNKLSGKLPDVFGRMTKLQTLYLGNNHLEGPIPESLGRCMQLER</sequence>
<dbReference type="Proteomes" id="UP000320333">
    <property type="component" value="Unassembled WGS sequence"/>
</dbReference>
<keyword evidence="4" id="KW-0433">Leucine-rich repeat</keyword>
<proteinExistence type="inferred from homology"/>
<dbReference type="InterPro" id="IPR051502">
    <property type="entry name" value="RLP_Defense_Trigger"/>
</dbReference>
<dbReference type="FunFam" id="3.80.10.10:FF:000041">
    <property type="entry name" value="LRR receptor-like serine/threonine-protein kinase ERECTA"/>
    <property type="match status" value="1"/>
</dbReference>
<dbReference type="AlphaFoldDB" id="A0A507D7U0"/>
<dbReference type="GO" id="GO:0012505">
    <property type="term" value="C:endomembrane system"/>
    <property type="evidence" value="ECO:0007669"/>
    <property type="project" value="UniProtKB-SubCell"/>
</dbReference>
<keyword evidence="3" id="KW-1003">Cell membrane</keyword>
<gene>
    <name evidence="12" type="ORF">CcCBS67573_g10244</name>
</gene>
<evidence type="ECO:0000256" key="6">
    <source>
        <dbReference type="ARBA" id="ARBA00022729"/>
    </source>
</evidence>
<evidence type="ECO:0000256" key="9">
    <source>
        <dbReference type="ARBA" id="ARBA00023136"/>
    </source>
</evidence>
<evidence type="ECO:0000259" key="11">
    <source>
        <dbReference type="PROSITE" id="PS50181"/>
    </source>
</evidence>
<dbReference type="SUPFAM" id="SSF52058">
    <property type="entry name" value="L domain-like"/>
    <property type="match status" value="1"/>
</dbReference>
<dbReference type="Gene3D" id="3.80.10.10">
    <property type="entry name" value="Ribonuclease Inhibitor"/>
    <property type="match status" value="1"/>
</dbReference>
<dbReference type="Pfam" id="PF00646">
    <property type="entry name" value="F-box"/>
    <property type="match status" value="1"/>
</dbReference>
<dbReference type="CDD" id="cd09917">
    <property type="entry name" value="F-box_SF"/>
    <property type="match status" value="1"/>
</dbReference>
<dbReference type="InterPro" id="IPR003591">
    <property type="entry name" value="Leu-rich_rpt_typical-subtyp"/>
</dbReference>
<evidence type="ECO:0000313" key="12">
    <source>
        <dbReference type="EMBL" id="TPX47563.1"/>
    </source>
</evidence>
<keyword evidence="13" id="KW-1185">Reference proteome</keyword>
<keyword evidence="6" id="KW-0732">Signal</keyword>
<keyword evidence="5" id="KW-0812">Transmembrane</keyword>
<dbReference type="OrthoDB" id="676979at2759"/>
<protein>
    <recommendedName>
        <fullName evidence="11">F-box domain-containing protein</fullName>
    </recommendedName>
</protein>
<dbReference type="InterPro" id="IPR036047">
    <property type="entry name" value="F-box-like_dom_sf"/>
</dbReference>
<organism evidence="12 13">
    <name type="scientific">Chytriomyces confervae</name>
    <dbReference type="NCBI Taxonomy" id="246404"/>
    <lineage>
        <taxon>Eukaryota</taxon>
        <taxon>Fungi</taxon>
        <taxon>Fungi incertae sedis</taxon>
        <taxon>Chytridiomycota</taxon>
        <taxon>Chytridiomycota incertae sedis</taxon>
        <taxon>Chytridiomycetes</taxon>
        <taxon>Chytridiales</taxon>
        <taxon>Chytriomycetaceae</taxon>
        <taxon>Chytriomyces</taxon>
    </lineage>
</organism>
<evidence type="ECO:0000256" key="10">
    <source>
        <dbReference type="ARBA" id="ARBA00037847"/>
    </source>
</evidence>
<dbReference type="PROSITE" id="PS50181">
    <property type="entry name" value="FBOX"/>
    <property type="match status" value="1"/>
</dbReference>
<evidence type="ECO:0000256" key="3">
    <source>
        <dbReference type="ARBA" id="ARBA00022475"/>
    </source>
</evidence>
<evidence type="ECO:0000256" key="4">
    <source>
        <dbReference type="ARBA" id="ARBA00022614"/>
    </source>
</evidence>
<reference evidence="12 13" key="1">
    <citation type="journal article" date="2019" name="Sci. Rep.">
        <title>Comparative genomics of chytrid fungi reveal insights into the obligate biotrophic and pathogenic lifestyle of Synchytrium endobioticum.</title>
        <authorList>
            <person name="van de Vossenberg B.T.L.H."/>
            <person name="Warris S."/>
            <person name="Nguyen H.D.T."/>
            <person name="van Gent-Pelzer M.P.E."/>
            <person name="Joly D.L."/>
            <person name="van de Geest H.C."/>
            <person name="Bonants P.J.M."/>
            <person name="Smith D.S."/>
            <person name="Levesque C.A."/>
            <person name="van der Lee T.A.J."/>
        </authorList>
    </citation>
    <scope>NUCLEOTIDE SEQUENCE [LARGE SCALE GENOMIC DNA]</scope>
    <source>
        <strain evidence="12 13">CBS 675.73</strain>
    </source>
</reference>
<feature type="domain" description="F-box" evidence="11">
    <location>
        <begin position="1"/>
        <end position="43"/>
    </location>
</feature>
<feature type="non-terminal residue" evidence="12">
    <location>
        <position position="248"/>
    </location>
</feature>
<dbReference type="SUPFAM" id="SSF81383">
    <property type="entry name" value="F-box domain"/>
    <property type="match status" value="1"/>
</dbReference>
<evidence type="ECO:0000256" key="7">
    <source>
        <dbReference type="ARBA" id="ARBA00022737"/>
    </source>
</evidence>